<reference evidence="14" key="2">
    <citation type="submission" date="2011-02" db="EMBL/GenBank/DDBJ databases">
        <title>The complete genome of Syntrophobotulus glycolicus DSM 8271.</title>
        <authorList>
            <person name="Lucas S."/>
            <person name="Copeland A."/>
            <person name="Lapidus A."/>
            <person name="Bruce D."/>
            <person name="Goodwin L."/>
            <person name="Pitluck S."/>
            <person name="Kyrpides N."/>
            <person name="Mavromatis K."/>
            <person name="Pagani I."/>
            <person name="Ivanova N."/>
            <person name="Mikhailova N."/>
            <person name="Chertkov O."/>
            <person name="Held B."/>
            <person name="Detter J.C."/>
            <person name="Tapia R."/>
            <person name="Han C."/>
            <person name="Land M."/>
            <person name="Hauser L."/>
            <person name="Markowitz V."/>
            <person name="Cheng J.-F."/>
            <person name="Hugenholtz P."/>
            <person name="Woyke T."/>
            <person name="Wu D."/>
            <person name="Spring S."/>
            <person name="Schroeder M."/>
            <person name="Brambilla E."/>
            <person name="Klenk H.-P."/>
            <person name="Eisen J.A."/>
        </authorList>
    </citation>
    <scope>NUCLEOTIDE SEQUENCE [LARGE SCALE GENOMIC DNA]</scope>
    <source>
        <strain evidence="14">DSM 8271 / FlGlyR</strain>
    </source>
</reference>
<feature type="domain" description="tRNA uridine 5-carboxymethylaminomethyl modification enzyme C-terminal subdomain" evidence="12">
    <location>
        <begin position="556"/>
        <end position="627"/>
    </location>
</feature>
<evidence type="ECO:0000256" key="5">
    <source>
        <dbReference type="ARBA" id="ARBA00022630"/>
    </source>
</evidence>
<dbReference type="Gene3D" id="1.10.10.1800">
    <property type="entry name" value="tRNA uridine 5-carboxymethylaminomethyl modification enzyme MnmG/GidA"/>
    <property type="match status" value="1"/>
</dbReference>
<protein>
    <recommendedName>
        <fullName evidence="4 11">tRNA uridine 5-carboxymethylaminomethyl modification enzyme MnmG</fullName>
    </recommendedName>
    <alternativeName>
        <fullName evidence="10 11">Glucose-inhibited division protein A</fullName>
    </alternativeName>
</protein>
<dbReference type="AlphaFoldDB" id="F0T2Y9"/>
<dbReference type="InterPro" id="IPR049312">
    <property type="entry name" value="GIDA_C_N"/>
</dbReference>
<dbReference type="InterPro" id="IPR004416">
    <property type="entry name" value="MnmG"/>
</dbReference>
<comment type="function">
    <text evidence="2 11">NAD-binding protein involved in the addition of a carboxymethylaminomethyl (cmnm) group at the wobble position (U34) of certain tRNAs, forming tRNA-cmnm(5)s(2)U34.</text>
</comment>
<dbReference type="STRING" id="645991.Sgly_3364"/>
<keyword evidence="8 11" id="KW-0520">NAD</keyword>
<dbReference type="HOGENOM" id="CLU_007831_2_2_9"/>
<keyword evidence="6 11" id="KW-0819">tRNA processing</keyword>
<evidence type="ECO:0000256" key="1">
    <source>
        <dbReference type="ARBA" id="ARBA00001974"/>
    </source>
</evidence>
<dbReference type="eggNOG" id="COG0445">
    <property type="taxonomic scope" value="Bacteria"/>
</dbReference>
<organism evidence="13 14">
    <name type="scientific">Syntrophobotulus glycolicus (strain DSM 8271 / FlGlyR)</name>
    <dbReference type="NCBI Taxonomy" id="645991"/>
    <lineage>
        <taxon>Bacteria</taxon>
        <taxon>Bacillati</taxon>
        <taxon>Bacillota</taxon>
        <taxon>Clostridia</taxon>
        <taxon>Eubacteriales</taxon>
        <taxon>Desulfitobacteriaceae</taxon>
        <taxon>Syntrophobotulus</taxon>
    </lineage>
</organism>
<dbReference type="PROSITE" id="PS01280">
    <property type="entry name" value="GIDA_1"/>
    <property type="match status" value="1"/>
</dbReference>
<dbReference type="InterPro" id="IPR040131">
    <property type="entry name" value="MnmG_N"/>
</dbReference>
<evidence type="ECO:0000313" key="14">
    <source>
        <dbReference type="Proteomes" id="UP000007488"/>
    </source>
</evidence>
<evidence type="ECO:0000256" key="8">
    <source>
        <dbReference type="ARBA" id="ARBA00023027"/>
    </source>
</evidence>
<sequence length="639" mass="71488">MRNIIEYVAGKYDVIVIGAGHAGCEGALASARMGCQTLLVTLNLDKIGNMPCNPSVGGPAKGHLVREIDALGGQMALTADDTSLQARMLNTGKGPAVHALRVQSDKRAYHLHLLKTVLQQDNLTLVQALVQKLLIADHQVCGIVTNTGARFLAESVILTGGTYLRSRIIIGEAIYDGGPTGDLTSSALSLQLQDMDVQLGRFKTGTPPRIHKNSVDYSKFALQCGDEVQRRFSFMPTESLFWGSDPEKQLPCWLGYTTEEGHQIIRENLDRAPLYTGVVEGIGPRYCPSIEDKVVRFAERKAHQLFLEPEGFDSEELYVAGMSTSLPEEIQQRFFHSIPGLEKAKILRPGYAIEYDYVKPFQLSLTLELKDWPGLFTAGQINGTSGYEEAAAQGLLAGINAALKVRNKEAFILRRSDGYLGVLIDDLVNKEIKEPYRLLTSRAEYRLLLRQDNADLRLTPKGREIGLVSDERWNYFQKKKMELETITEMSHNTFFSNMDIKVGEILAKAGSTSLRGSIRAEDLFKRPEINFQSVLELMPQLKEYQSDTVEEAVIQLKYEGYISKQLEEVERFNRLEERLLPQDLDFNEVRGLSNEARQRLFEVRPLNLGQASRISGVNPADISVLLIFLEQKRRMSGSV</sequence>
<dbReference type="InterPro" id="IPR047001">
    <property type="entry name" value="MnmG_C_subdom"/>
</dbReference>
<comment type="cofactor">
    <cofactor evidence="1 11">
        <name>FAD</name>
        <dbReference type="ChEBI" id="CHEBI:57692"/>
    </cofactor>
</comment>
<accession>F0T2Y9</accession>
<feature type="binding site" evidence="11">
    <location>
        <begin position="18"/>
        <end position="23"/>
    </location>
    <ligand>
        <name>FAD</name>
        <dbReference type="ChEBI" id="CHEBI:57692"/>
    </ligand>
</feature>
<evidence type="ECO:0000256" key="4">
    <source>
        <dbReference type="ARBA" id="ARBA00020461"/>
    </source>
</evidence>
<feature type="binding site" evidence="11">
    <location>
        <position position="130"/>
    </location>
    <ligand>
        <name>FAD</name>
        <dbReference type="ChEBI" id="CHEBI:57692"/>
    </ligand>
</feature>
<dbReference type="SUPFAM" id="SSF51905">
    <property type="entry name" value="FAD/NAD(P)-binding domain"/>
    <property type="match status" value="1"/>
</dbReference>
<name>F0T2Y9_SYNGF</name>
<dbReference type="SMART" id="SM01228">
    <property type="entry name" value="GIDA_assoc_3"/>
    <property type="match status" value="1"/>
</dbReference>
<dbReference type="InterPro" id="IPR036188">
    <property type="entry name" value="FAD/NAD-bd_sf"/>
</dbReference>
<proteinExistence type="inferred from homology"/>
<keyword evidence="11" id="KW-0963">Cytoplasm</keyword>
<evidence type="ECO:0000256" key="11">
    <source>
        <dbReference type="HAMAP-Rule" id="MF_00129"/>
    </source>
</evidence>
<dbReference type="GO" id="GO:0050660">
    <property type="term" value="F:flavin adenine dinucleotide binding"/>
    <property type="evidence" value="ECO:0007669"/>
    <property type="project" value="UniProtKB-UniRule"/>
</dbReference>
<dbReference type="Pfam" id="PF13932">
    <property type="entry name" value="SAM_GIDA_C"/>
    <property type="match status" value="1"/>
</dbReference>
<feature type="binding site" evidence="11">
    <location>
        <position position="185"/>
    </location>
    <ligand>
        <name>FAD</name>
        <dbReference type="ChEBI" id="CHEBI:57692"/>
    </ligand>
</feature>
<dbReference type="InterPro" id="IPR020595">
    <property type="entry name" value="MnmG-rel_CS"/>
</dbReference>
<keyword evidence="14" id="KW-1185">Reference proteome</keyword>
<dbReference type="Pfam" id="PF21680">
    <property type="entry name" value="GIDA_C_1st"/>
    <property type="match status" value="1"/>
</dbReference>
<dbReference type="InterPro" id="IPR002218">
    <property type="entry name" value="MnmG-rel"/>
</dbReference>
<comment type="similarity">
    <text evidence="3 11">Belongs to the MnmG family.</text>
</comment>
<evidence type="ECO:0000256" key="6">
    <source>
        <dbReference type="ARBA" id="ARBA00022694"/>
    </source>
</evidence>
<evidence type="ECO:0000256" key="7">
    <source>
        <dbReference type="ARBA" id="ARBA00022827"/>
    </source>
</evidence>
<dbReference type="GO" id="GO:0005829">
    <property type="term" value="C:cytosol"/>
    <property type="evidence" value="ECO:0007669"/>
    <property type="project" value="TreeGrafter"/>
</dbReference>
<comment type="subcellular location">
    <subcellularLocation>
        <location evidence="11">Cytoplasm</location>
    </subcellularLocation>
</comment>
<dbReference type="NCBIfam" id="TIGR00136">
    <property type="entry name" value="mnmG_gidA"/>
    <property type="match status" value="1"/>
</dbReference>
<dbReference type="PROSITE" id="PS01281">
    <property type="entry name" value="GIDA_2"/>
    <property type="match status" value="1"/>
</dbReference>
<dbReference type="FunFam" id="1.10.150.570:FF:000001">
    <property type="entry name" value="tRNA uridine 5-carboxymethylaminomethyl modification enzyme MnmG"/>
    <property type="match status" value="1"/>
</dbReference>
<dbReference type="Gene3D" id="1.10.150.570">
    <property type="entry name" value="GidA associated domain, C-terminal subdomain"/>
    <property type="match status" value="1"/>
</dbReference>
<dbReference type="InterPro" id="IPR044920">
    <property type="entry name" value="MnmG_C_subdom_sf"/>
</dbReference>
<keyword evidence="7 11" id="KW-0274">FAD</keyword>
<dbReference type="FunFam" id="3.50.50.60:FF:000002">
    <property type="entry name" value="tRNA uridine 5-carboxymethylaminomethyl modification enzyme MnmG"/>
    <property type="match status" value="1"/>
</dbReference>
<keyword evidence="5 11" id="KW-0285">Flavoprotein</keyword>
<evidence type="ECO:0000313" key="13">
    <source>
        <dbReference type="EMBL" id="ADY57626.1"/>
    </source>
</evidence>
<dbReference type="InterPro" id="IPR026904">
    <property type="entry name" value="MnmG_C"/>
</dbReference>
<evidence type="ECO:0000256" key="9">
    <source>
        <dbReference type="ARBA" id="ARBA00025948"/>
    </source>
</evidence>
<feature type="binding site" evidence="11">
    <location>
        <position position="380"/>
    </location>
    <ligand>
        <name>FAD</name>
        <dbReference type="ChEBI" id="CHEBI:57692"/>
    </ligand>
</feature>
<evidence type="ECO:0000256" key="10">
    <source>
        <dbReference type="ARBA" id="ARBA00031800"/>
    </source>
</evidence>
<evidence type="ECO:0000259" key="12">
    <source>
        <dbReference type="SMART" id="SM01228"/>
    </source>
</evidence>
<dbReference type="Gene3D" id="3.50.50.60">
    <property type="entry name" value="FAD/NAD(P)-binding domain"/>
    <property type="match status" value="2"/>
</dbReference>
<dbReference type="Proteomes" id="UP000007488">
    <property type="component" value="Chromosome"/>
</dbReference>
<dbReference type="Pfam" id="PF01134">
    <property type="entry name" value="GIDA"/>
    <property type="match status" value="1"/>
</dbReference>
<reference evidence="13 14" key="1">
    <citation type="journal article" date="2011" name="Stand. Genomic Sci.">
        <title>Complete genome sequence of Syntrophobotulus glycolicus type strain (FlGlyR).</title>
        <authorList>
            <person name="Han C."/>
            <person name="Mwirichia R."/>
            <person name="Chertkov O."/>
            <person name="Held B."/>
            <person name="Lapidus A."/>
            <person name="Nolan M."/>
            <person name="Lucas S."/>
            <person name="Hammon N."/>
            <person name="Deshpande S."/>
            <person name="Cheng J.F."/>
            <person name="Tapia R."/>
            <person name="Goodwin L."/>
            <person name="Pitluck S."/>
            <person name="Huntemann M."/>
            <person name="Liolios K."/>
            <person name="Ivanova N."/>
            <person name="Pagani I."/>
            <person name="Mavromatis K."/>
            <person name="Ovchinikova G."/>
            <person name="Pati A."/>
            <person name="Chen A."/>
            <person name="Palaniappan K."/>
            <person name="Land M."/>
            <person name="Hauser L."/>
            <person name="Brambilla E.M."/>
            <person name="Rohde M."/>
            <person name="Spring S."/>
            <person name="Sikorski J."/>
            <person name="Goker M."/>
            <person name="Woyke T."/>
            <person name="Bristow J."/>
            <person name="Eisen J.A."/>
            <person name="Markowitz V."/>
            <person name="Hugenholtz P."/>
            <person name="Kyrpides N.C."/>
            <person name="Klenk H.P."/>
            <person name="Detter J.C."/>
        </authorList>
    </citation>
    <scope>NUCLEOTIDE SEQUENCE [LARGE SCALE GENOMIC DNA]</scope>
    <source>
        <strain evidence="14">DSM 8271 / FlGlyR</strain>
    </source>
</reference>
<feature type="binding site" evidence="11">
    <location>
        <begin position="283"/>
        <end position="297"/>
    </location>
    <ligand>
        <name>NAD(+)</name>
        <dbReference type="ChEBI" id="CHEBI:57540"/>
    </ligand>
</feature>
<evidence type="ECO:0000256" key="2">
    <source>
        <dbReference type="ARBA" id="ARBA00003717"/>
    </source>
</evidence>
<gene>
    <name evidence="11" type="primary">mnmG</name>
    <name evidence="11" type="synonym">gidA</name>
    <name evidence="13" type="ordered locus">Sgly_3364</name>
</gene>
<dbReference type="PANTHER" id="PTHR11806:SF0">
    <property type="entry name" value="PROTEIN MTO1 HOMOLOG, MITOCHONDRIAL"/>
    <property type="match status" value="1"/>
</dbReference>
<dbReference type="EMBL" id="CP002547">
    <property type="protein sequence ID" value="ADY57626.1"/>
    <property type="molecule type" value="Genomic_DNA"/>
</dbReference>
<dbReference type="KEGG" id="sgy:Sgly_3364"/>
<dbReference type="HAMAP" id="MF_00129">
    <property type="entry name" value="MnmG_GidA"/>
    <property type="match status" value="1"/>
</dbReference>
<comment type="subunit">
    <text evidence="9 11">Homodimer. Heterotetramer of two MnmE and two MnmG subunits.</text>
</comment>
<dbReference type="GO" id="GO:0002098">
    <property type="term" value="P:tRNA wobble uridine modification"/>
    <property type="evidence" value="ECO:0007669"/>
    <property type="project" value="InterPro"/>
</dbReference>
<dbReference type="PANTHER" id="PTHR11806">
    <property type="entry name" value="GLUCOSE INHIBITED DIVISION PROTEIN A"/>
    <property type="match status" value="1"/>
</dbReference>
<dbReference type="GO" id="GO:0030488">
    <property type="term" value="P:tRNA methylation"/>
    <property type="evidence" value="ECO:0007669"/>
    <property type="project" value="TreeGrafter"/>
</dbReference>
<evidence type="ECO:0000256" key="3">
    <source>
        <dbReference type="ARBA" id="ARBA00007653"/>
    </source>
</evidence>